<evidence type="ECO:0000313" key="1">
    <source>
        <dbReference type="EMBL" id="JAD28481.1"/>
    </source>
</evidence>
<proteinExistence type="predicted"/>
<reference evidence="1" key="2">
    <citation type="journal article" date="2015" name="Data Brief">
        <title>Shoot transcriptome of the giant reed, Arundo donax.</title>
        <authorList>
            <person name="Barrero R.A."/>
            <person name="Guerrero F.D."/>
            <person name="Moolhuijzen P."/>
            <person name="Goolsby J.A."/>
            <person name="Tidwell J."/>
            <person name="Bellgard S.E."/>
            <person name="Bellgard M.I."/>
        </authorList>
    </citation>
    <scope>NUCLEOTIDE SEQUENCE</scope>
    <source>
        <tissue evidence="1">Shoot tissue taken approximately 20 cm above the soil surface</tissue>
    </source>
</reference>
<accession>A0A0A8YQ78</accession>
<sequence length="12" mass="1382">MSSILNLDRYLG</sequence>
<name>A0A0A8YQ78_ARUDO</name>
<protein>
    <submittedName>
        <fullName evidence="1">Uncharacterized protein</fullName>
    </submittedName>
</protein>
<dbReference type="EMBL" id="GBRH01269414">
    <property type="protein sequence ID" value="JAD28481.1"/>
    <property type="molecule type" value="Transcribed_RNA"/>
</dbReference>
<organism evidence="1">
    <name type="scientific">Arundo donax</name>
    <name type="common">Giant reed</name>
    <name type="synonym">Donax arundinaceus</name>
    <dbReference type="NCBI Taxonomy" id="35708"/>
    <lineage>
        <taxon>Eukaryota</taxon>
        <taxon>Viridiplantae</taxon>
        <taxon>Streptophyta</taxon>
        <taxon>Embryophyta</taxon>
        <taxon>Tracheophyta</taxon>
        <taxon>Spermatophyta</taxon>
        <taxon>Magnoliopsida</taxon>
        <taxon>Liliopsida</taxon>
        <taxon>Poales</taxon>
        <taxon>Poaceae</taxon>
        <taxon>PACMAD clade</taxon>
        <taxon>Arundinoideae</taxon>
        <taxon>Arundineae</taxon>
        <taxon>Arundo</taxon>
    </lineage>
</organism>
<reference evidence="1" key="1">
    <citation type="submission" date="2014-09" db="EMBL/GenBank/DDBJ databases">
        <authorList>
            <person name="Magalhaes I.L.F."/>
            <person name="Oliveira U."/>
            <person name="Santos F.R."/>
            <person name="Vidigal T.H.D.A."/>
            <person name="Brescovit A.D."/>
            <person name="Santos A.J."/>
        </authorList>
    </citation>
    <scope>NUCLEOTIDE SEQUENCE</scope>
    <source>
        <tissue evidence="1">Shoot tissue taken approximately 20 cm above the soil surface</tissue>
    </source>
</reference>